<organism evidence="6 7">
    <name type="scientific">Hoeflea prorocentri</name>
    <dbReference type="NCBI Taxonomy" id="1922333"/>
    <lineage>
        <taxon>Bacteria</taxon>
        <taxon>Pseudomonadati</taxon>
        <taxon>Pseudomonadota</taxon>
        <taxon>Alphaproteobacteria</taxon>
        <taxon>Hyphomicrobiales</taxon>
        <taxon>Rhizobiaceae</taxon>
        <taxon>Hoeflea</taxon>
    </lineage>
</organism>
<accession>A0A9X3UF99</accession>
<keyword evidence="7" id="KW-1185">Reference proteome</keyword>
<evidence type="ECO:0000256" key="2">
    <source>
        <dbReference type="ARBA" id="ARBA00023002"/>
    </source>
</evidence>
<evidence type="ECO:0000259" key="5">
    <source>
        <dbReference type="Pfam" id="PF00171"/>
    </source>
</evidence>
<dbReference type="Gene3D" id="3.40.309.10">
    <property type="entry name" value="Aldehyde Dehydrogenase, Chain A, domain 2"/>
    <property type="match status" value="1"/>
</dbReference>
<keyword evidence="2 4" id="KW-0560">Oxidoreductase</keyword>
<feature type="domain" description="Aldehyde dehydrogenase" evidence="5">
    <location>
        <begin position="25"/>
        <end position="484"/>
    </location>
</feature>
<evidence type="ECO:0000256" key="4">
    <source>
        <dbReference type="RuleBase" id="RU003345"/>
    </source>
</evidence>
<dbReference type="GO" id="GO:0016620">
    <property type="term" value="F:oxidoreductase activity, acting on the aldehyde or oxo group of donors, NAD or NADP as acceptor"/>
    <property type="evidence" value="ECO:0007669"/>
    <property type="project" value="InterPro"/>
</dbReference>
<comment type="similarity">
    <text evidence="1 4">Belongs to the aldehyde dehydrogenase family.</text>
</comment>
<dbReference type="PROSITE" id="PS00687">
    <property type="entry name" value="ALDEHYDE_DEHYDR_GLU"/>
    <property type="match status" value="1"/>
</dbReference>
<gene>
    <name evidence="6" type="ORF">OQ273_02570</name>
</gene>
<dbReference type="AlphaFoldDB" id="A0A9X3UF99"/>
<evidence type="ECO:0000256" key="3">
    <source>
        <dbReference type="PROSITE-ProRule" id="PRU10007"/>
    </source>
</evidence>
<dbReference type="PROSITE" id="PS00070">
    <property type="entry name" value="ALDEHYDE_DEHYDR_CYS"/>
    <property type="match status" value="1"/>
</dbReference>
<dbReference type="SUPFAM" id="SSF53720">
    <property type="entry name" value="ALDH-like"/>
    <property type="match status" value="1"/>
</dbReference>
<dbReference type="FunFam" id="3.40.605.10:FF:000007">
    <property type="entry name" value="NAD/NADP-dependent betaine aldehyde dehydrogenase"/>
    <property type="match status" value="1"/>
</dbReference>
<dbReference type="CDD" id="cd07109">
    <property type="entry name" value="ALDH_AAS00426"/>
    <property type="match status" value="1"/>
</dbReference>
<dbReference type="InterPro" id="IPR016160">
    <property type="entry name" value="Ald_DH_CS_CYS"/>
</dbReference>
<sequence>MEINNPRSATPVKHCLIDGQQVAADGDKTIKLHCPSDGQVIANIAAGGTREIDMAVRAARSAFDGGEWSRLTAVDRGRLLHALAIKVSENADELARLEAMDTGKPFSQAQADMIATTRYFEFYGAAADKVHGETIPFMAGFQVQTIREPFGVTGHIIPWNYPAQMFGRSCAPALAMGNAIVLKPAEEACLAPLRIAELATEVGFPNGSINVVTGLGHEAGAALTAHPGVDFISFTGSPEVGVMVQTAAARNHIGCTLELGGKSPQIVFEDADLDAAIPVLLNAIVQNGGQTCSAGSRALIQKSIFEDVTNRLKQGFEDLIAAPWSEAGNLGALISAKQKERVQRFIDNAGDKAAPLLARGKLSENAPSEGHFVAPALFGPVEENDPLAKEEVFGPVLSCIPFTDEADAIRIANDTDYGLVASVWSADGGRQMRMAKALRCGQVFLNVYGAGGGIELPFGGVRKSGHGREKGFAALHEFSQLKTIVQNHG</sequence>
<dbReference type="InterPro" id="IPR015590">
    <property type="entry name" value="Aldehyde_DH_dom"/>
</dbReference>
<dbReference type="EMBL" id="JAPJZI010000001">
    <property type="protein sequence ID" value="MDA5397446.1"/>
    <property type="molecule type" value="Genomic_DNA"/>
</dbReference>
<feature type="active site" evidence="3">
    <location>
        <position position="258"/>
    </location>
</feature>
<evidence type="ECO:0000313" key="6">
    <source>
        <dbReference type="EMBL" id="MDA5397446.1"/>
    </source>
</evidence>
<name>A0A9X3UF99_9HYPH</name>
<dbReference type="InterPro" id="IPR016161">
    <property type="entry name" value="Ald_DH/histidinol_DH"/>
</dbReference>
<dbReference type="InterPro" id="IPR016163">
    <property type="entry name" value="Ald_DH_C"/>
</dbReference>
<evidence type="ECO:0000256" key="1">
    <source>
        <dbReference type="ARBA" id="ARBA00009986"/>
    </source>
</evidence>
<comment type="caution">
    <text evidence="6">The sequence shown here is derived from an EMBL/GenBank/DDBJ whole genome shotgun (WGS) entry which is preliminary data.</text>
</comment>
<dbReference type="Gene3D" id="3.40.605.10">
    <property type="entry name" value="Aldehyde Dehydrogenase, Chain A, domain 1"/>
    <property type="match status" value="1"/>
</dbReference>
<dbReference type="Pfam" id="PF00171">
    <property type="entry name" value="Aldedh"/>
    <property type="match status" value="1"/>
</dbReference>
<reference evidence="6" key="1">
    <citation type="submission" date="2022-11" db="EMBL/GenBank/DDBJ databases">
        <title>Draft genome sequence of Hoeflea poritis E7-10 and Hoeflea prorocentri PM5-8, separated from scleractinian coral Porites lutea and marine dinoflagellate.</title>
        <authorList>
            <person name="Zhang G."/>
            <person name="Wei Q."/>
            <person name="Cai L."/>
        </authorList>
    </citation>
    <scope>NUCLEOTIDE SEQUENCE</scope>
    <source>
        <strain evidence="6">PM5-8</strain>
    </source>
</reference>
<proteinExistence type="inferred from homology"/>
<evidence type="ECO:0000313" key="7">
    <source>
        <dbReference type="Proteomes" id="UP001151234"/>
    </source>
</evidence>
<dbReference type="Proteomes" id="UP001151234">
    <property type="component" value="Unassembled WGS sequence"/>
</dbReference>
<dbReference type="PANTHER" id="PTHR11699">
    <property type="entry name" value="ALDEHYDE DEHYDROGENASE-RELATED"/>
    <property type="match status" value="1"/>
</dbReference>
<protein>
    <submittedName>
        <fullName evidence="6">Aldehyde dehydrogenase family protein</fullName>
    </submittedName>
</protein>
<dbReference type="InterPro" id="IPR029510">
    <property type="entry name" value="Ald_DH_CS_GLU"/>
</dbReference>
<dbReference type="InterPro" id="IPR016162">
    <property type="entry name" value="Ald_DH_N"/>
</dbReference>